<protein>
    <recommendedName>
        <fullName evidence="1">Halobacterial output domain-containing protein</fullName>
    </recommendedName>
</protein>
<evidence type="ECO:0000313" key="3">
    <source>
        <dbReference type="Proteomes" id="UP001430377"/>
    </source>
</evidence>
<dbReference type="Pfam" id="PF18545">
    <property type="entry name" value="HalOD1"/>
    <property type="match status" value="1"/>
</dbReference>
<proteinExistence type="predicted"/>
<sequence length="107" mass="11521">MNGERTSIAEHRCRHEWGGDTALTTTILDGISHVVGDKNYATERPLYDVIDPDALNSVFEPAPESDRAAGGVRFRFAGCDVRVAAGGEVLIEQCGSEQSNSPSPTSW</sequence>
<dbReference type="RefSeq" id="WP_220619382.1">
    <property type="nucleotide sequence ID" value="NZ_RKLR01000006.1"/>
</dbReference>
<dbReference type="Proteomes" id="UP001430377">
    <property type="component" value="Unassembled WGS sequence"/>
</dbReference>
<dbReference type="InterPro" id="IPR040624">
    <property type="entry name" value="HalOD1"/>
</dbReference>
<gene>
    <name evidence="2" type="ORF">EGH21_15480</name>
</gene>
<evidence type="ECO:0000259" key="1">
    <source>
        <dbReference type="Pfam" id="PF18545"/>
    </source>
</evidence>
<evidence type="ECO:0000313" key="2">
    <source>
        <dbReference type="EMBL" id="MBX0324430.1"/>
    </source>
</evidence>
<keyword evidence="3" id="KW-1185">Reference proteome</keyword>
<reference evidence="2 3" key="1">
    <citation type="submission" date="2021-06" db="EMBL/GenBank/DDBJ databases">
        <title>Halomicroarcula sp. a new haloarchaeum isolated from saline soil.</title>
        <authorList>
            <person name="Duran-Viseras A."/>
            <person name="Sanchez-Porro C."/>
            <person name="Ventosa A."/>
        </authorList>
    </citation>
    <scope>NUCLEOTIDE SEQUENCE [LARGE SCALE GENOMIC DNA]</scope>
    <source>
        <strain evidence="2 3">F13</strain>
    </source>
</reference>
<organism evidence="2 3">
    <name type="scientific">Haloarcula rubra</name>
    <dbReference type="NCBI Taxonomy" id="2487747"/>
    <lineage>
        <taxon>Archaea</taxon>
        <taxon>Methanobacteriati</taxon>
        <taxon>Methanobacteriota</taxon>
        <taxon>Stenosarchaea group</taxon>
        <taxon>Halobacteria</taxon>
        <taxon>Halobacteriales</taxon>
        <taxon>Haloarculaceae</taxon>
        <taxon>Haloarcula</taxon>
    </lineage>
</organism>
<comment type="caution">
    <text evidence="2">The sequence shown here is derived from an EMBL/GenBank/DDBJ whole genome shotgun (WGS) entry which is preliminary data.</text>
</comment>
<accession>A0AAW4PT71</accession>
<dbReference type="AlphaFoldDB" id="A0AAW4PT71"/>
<name>A0AAW4PT71_9EURY</name>
<dbReference type="EMBL" id="RKLR01000006">
    <property type="protein sequence ID" value="MBX0324430.1"/>
    <property type="molecule type" value="Genomic_DNA"/>
</dbReference>
<feature type="domain" description="Halobacterial output" evidence="1">
    <location>
        <begin position="20"/>
        <end position="92"/>
    </location>
</feature>